<reference evidence="2 3" key="1">
    <citation type="journal article" date="2021" name="Elife">
        <title>Chloroplast acquisition without the gene transfer in kleptoplastic sea slugs, Plakobranchus ocellatus.</title>
        <authorList>
            <person name="Maeda T."/>
            <person name="Takahashi S."/>
            <person name="Yoshida T."/>
            <person name="Shimamura S."/>
            <person name="Takaki Y."/>
            <person name="Nagai Y."/>
            <person name="Toyoda A."/>
            <person name="Suzuki Y."/>
            <person name="Arimoto A."/>
            <person name="Ishii H."/>
            <person name="Satoh N."/>
            <person name="Nishiyama T."/>
            <person name="Hasebe M."/>
            <person name="Maruyama T."/>
            <person name="Minagawa J."/>
            <person name="Obokata J."/>
            <person name="Shigenobu S."/>
        </authorList>
    </citation>
    <scope>NUCLEOTIDE SEQUENCE [LARGE SCALE GENOMIC DNA]</scope>
</reference>
<evidence type="ECO:0000313" key="2">
    <source>
        <dbReference type="EMBL" id="GFO10225.1"/>
    </source>
</evidence>
<comment type="caution">
    <text evidence="2">The sequence shown here is derived from an EMBL/GenBank/DDBJ whole genome shotgun (WGS) entry which is preliminary data.</text>
</comment>
<accession>A0AAV4APN3</accession>
<feature type="region of interest" description="Disordered" evidence="1">
    <location>
        <begin position="60"/>
        <end position="84"/>
    </location>
</feature>
<name>A0AAV4APN3_9GAST</name>
<dbReference type="Proteomes" id="UP000735302">
    <property type="component" value="Unassembled WGS sequence"/>
</dbReference>
<feature type="compositionally biased region" description="Acidic residues" evidence="1">
    <location>
        <begin position="71"/>
        <end position="84"/>
    </location>
</feature>
<organism evidence="2 3">
    <name type="scientific">Plakobranchus ocellatus</name>
    <dbReference type="NCBI Taxonomy" id="259542"/>
    <lineage>
        <taxon>Eukaryota</taxon>
        <taxon>Metazoa</taxon>
        <taxon>Spiralia</taxon>
        <taxon>Lophotrochozoa</taxon>
        <taxon>Mollusca</taxon>
        <taxon>Gastropoda</taxon>
        <taxon>Heterobranchia</taxon>
        <taxon>Euthyneura</taxon>
        <taxon>Panpulmonata</taxon>
        <taxon>Sacoglossa</taxon>
        <taxon>Placobranchoidea</taxon>
        <taxon>Plakobranchidae</taxon>
        <taxon>Plakobranchus</taxon>
    </lineage>
</organism>
<keyword evidence="3" id="KW-1185">Reference proteome</keyword>
<sequence length="84" mass="9140">MLVVRLDPAIKVPWRYQGGFAIHGVTDAPSGGLSGPQSGWGADGGARIRDRWVYADIRADSLATVQPTTQEQEEEEEEEDGEGR</sequence>
<dbReference type="AlphaFoldDB" id="A0AAV4APN3"/>
<evidence type="ECO:0000313" key="3">
    <source>
        <dbReference type="Proteomes" id="UP000735302"/>
    </source>
</evidence>
<dbReference type="EMBL" id="BLXT01004148">
    <property type="protein sequence ID" value="GFO10225.1"/>
    <property type="molecule type" value="Genomic_DNA"/>
</dbReference>
<proteinExistence type="predicted"/>
<evidence type="ECO:0000256" key="1">
    <source>
        <dbReference type="SAM" id="MobiDB-lite"/>
    </source>
</evidence>
<gene>
    <name evidence="2" type="ORF">PoB_003673000</name>
</gene>
<protein>
    <submittedName>
        <fullName evidence="2">Uncharacterized protein</fullName>
    </submittedName>
</protein>